<comment type="similarity">
    <text evidence="2">Belongs to the histone H1/H5 family. HCT subfamily.</text>
</comment>
<gene>
    <name evidence="3" type="ORF">FO440_15120</name>
</gene>
<keyword evidence="4" id="KW-1185">Reference proteome</keyword>
<sequence length="58" mass="6602">MEKFEKVKAIIASLETDVLKFYEKGNAAAGTRVRIGMQRLKSAAFELRRDITEKKKEG</sequence>
<organism evidence="3 4">
    <name type="scientific">Mucilaginibacter corticis</name>
    <dbReference type="NCBI Taxonomy" id="2597670"/>
    <lineage>
        <taxon>Bacteria</taxon>
        <taxon>Pseudomonadati</taxon>
        <taxon>Bacteroidota</taxon>
        <taxon>Sphingobacteriia</taxon>
        <taxon>Sphingobacteriales</taxon>
        <taxon>Sphingobacteriaceae</taxon>
        <taxon>Mucilaginibacter</taxon>
    </lineage>
</organism>
<dbReference type="RefSeq" id="WP_144249095.1">
    <property type="nucleotide sequence ID" value="NZ_VLPK01000002.1"/>
</dbReference>
<dbReference type="AlphaFoldDB" id="A0A556MMM4"/>
<accession>A0A556MMM4</accession>
<protein>
    <submittedName>
        <fullName evidence="3">Histone H1</fullName>
    </submittedName>
</protein>
<name>A0A556MMM4_9SPHI</name>
<dbReference type="Pfam" id="PF07432">
    <property type="entry name" value="Hc1"/>
    <property type="match status" value="1"/>
</dbReference>
<evidence type="ECO:0000256" key="1">
    <source>
        <dbReference type="ARBA" id="ARBA00002333"/>
    </source>
</evidence>
<dbReference type="Proteomes" id="UP000318733">
    <property type="component" value="Unassembled WGS sequence"/>
</dbReference>
<proteinExistence type="inferred from homology"/>
<dbReference type="GO" id="GO:0003677">
    <property type="term" value="F:DNA binding"/>
    <property type="evidence" value="ECO:0007669"/>
    <property type="project" value="InterPro"/>
</dbReference>
<evidence type="ECO:0000256" key="2">
    <source>
        <dbReference type="ARBA" id="ARBA00008424"/>
    </source>
</evidence>
<evidence type="ECO:0000313" key="3">
    <source>
        <dbReference type="EMBL" id="TSJ41058.1"/>
    </source>
</evidence>
<dbReference type="EMBL" id="VLPK01000002">
    <property type="protein sequence ID" value="TSJ41058.1"/>
    <property type="molecule type" value="Genomic_DNA"/>
</dbReference>
<dbReference type="OrthoDB" id="9808717at2"/>
<evidence type="ECO:0000313" key="4">
    <source>
        <dbReference type="Proteomes" id="UP000318733"/>
    </source>
</evidence>
<dbReference type="InterPro" id="IPR010886">
    <property type="entry name" value="Hc1"/>
</dbReference>
<comment type="function">
    <text evidence="1">Might have a role analogous to that of eukaryotic histone proteins.</text>
</comment>
<reference evidence="3 4" key="1">
    <citation type="submission" date="2019-07" db="EMBL/GenBank/DDBJ databases">
        <authorList>
            <person name="Huq M.A."/>
        </authorList>
    </citation>
    <scope>NUCLEOTIDE SEQUENCE [LARGE SCALE GENOMIC DNA]</scope>
    <source>
        <strain evidence="3 4">MAH-19</strain>
    </source>
</reference>
<dbReference type="GO" id="GO:0030527">
    <property type="term" value="F:structural constituent of chromatin"/>
    <property type="evidence" value="ECO:0007669"/>
    <property type="project" value="InterPro"/>
</dbReference>
<comment type="caution">
    <text evidence="3">The sequence shown here is derived from an EMBL/GenBank/DDBJ whole genome shotgun (WGS) entry which is preliminary data.</text>
</comment>